<dbReference type="Proteomes" id="UP000694888">
    <property type="component" value="Unplaced"/>
</dbReference>
<evidence type="ECO:0000313" key="3">
    <source>
        <dbReference type="RefSeq" id="XP_005100870.1"/>
    </source>
</evidence>
<gene>
    <name evidence="3" type="primary">LOC101856350</name>
</gene>
<protein>
    <submittedName>
        <fullName evidence="3">Uncharacterized protein LOC101856350</fullName>
    </submittedName>
</protein>
<name>A0ABM0JT41_APLCA</name>
<feature type="transmembrane region" description="Helical" evidence="1">
    <location>
        <begin position="21"/>
        <end position="44"/>
    </location>
</feature>
<dbReference type="RefSeq" id="XP_005100870.1">
    <property type="nucleotide sequence ID" value="XM_005100813.3"/>
</dbReference>
<accession>A0ABM0JT41</accession>
<keyword evidence="1" id="KW-1133">Transmembrane helix</keyword>
<evidence type="ECO:0000313" key="2">
    <source>
        <dbReference type="Proteomes" id="UP000694888"/>
    </source>
</evidence>
<reference evidence="3" key="1">
    <citation type="submission" date="2025-08" db="UniProtKB">
        <authorList>
            <consortium name="RefSeq"/>
        </authorList>
    </citation>
    <scope>IDENTIFICATION</scope>
</reference>
<keyword evidence="2" id="KW-1185">Reference proteome</keyword>
<feature type="transmembrane region" description="Helical" evidence="1">
    <location>
        <begin position="123"/>
        <end position="142"/>
    </location>
</feature>
<organism evidence="2 3">
    <name type="scientific">Aplysia californica</name>
    <name type="common">California sea hare</name>
    <dbReference type="NCBI Taxonomy" id="6500"/>
    <lineage>
        <taxon>Eukaryota</taxon>
        <taxon>Metazoa</taxon>
        <taxon>Spiralia</taxon>
        <taxon>Lophotrochozoa</taxon>
        <taxon>Mollusca</taxon>
        <taxon>Gastropoda</taxon>
        <taxon>Heterobranchia</taxon>
        <taxon>Euthyneura</taxon>
        <taxon>Tectipleura</taxon>
        <taxon>Aplysiida</taxon>
        <taxon>Aplysioidea</taxon>
        <taxon>Aplysiidae</taxon>
        <taxon>Aplysia</taxon>
    </lineage>
</organism>
<feature type="transmembrane region" description="Helical" evidence="1">
    <location>
        <begin position="77"/>
        <end position="103"/>
    </location>
</feature>
<feature type="transmembrane region" description="Helical" evidence="1">
    <location>
        <begin position="154"/>
        <end position="175"/>
    </location>
</feature>
<keyword evidence="1" id="KW-0812">Transmembrane</keyword>
<proteinExistence type="predicted"/>
<keyword evidence="1" id="KW-0472">Membrane</keyword>
<dbReference type="GeneID" id="101856350"/>
<sequence length="179" mass="19673">MDLLKRICCCCRHQSLYFANANAAVLLFLAAVAYTIAMATNWWFTMPPHSFYGLWSVTFCDFLQCQLIPASGDSPNWYLAVQVLSVLGYIFLILAVVAVIFLLVTNSHPSKVLCVQLSKASGLCVLSATFMSMAIIVFYTNLLMESSPKYRPNISYSSGAVCLACVLELCAAALLNKKV</sequence>
<dbReference type="Gene3D" id="1.20.140.150">
    <property type="match status" value="1"/>
</dbReference>
<evidence type="ECO:0000256" key="1">
    <source>
        <dbReference type="SAM" id="Phobius"/>
    </source>
</evidence>